<protein>
    <submittedName>
        <fullName evidence="2">Uncharacterized protein</fullName>
    </submittedName>
</protein>
<evidence type="ECO:0000313" key="2">
    <source>
        <dbReference type="EMBL" id="MBM5460250.1"/>
    </source>
</evidence>
<dbReference type="EMBL" id="JACOPV010000015">
    <property type="protein sequence ID" value="MBM5460250.1"/>
    <property type="molecule type" value="Genomic_DNA"/>
</dbReference>
<reference evidence="2 3" key="1">
    <citation type="submission" date="2020-08" db="EMBL/GenBank/DDBJ databases">
        <title>Description of novel Pseudomonas species.</title>
        <authorList>
            <person name="Duman M."/>
            <person name="Mulet M."/>
            <person name="Altun S."/>
            <person name="Saticioglu I.B."/>
            <person name="Lalucat J."/>
            <person name="Garcia-Valdes E."/>
        </authorList>
    </citation>
    <scope>NUCLEOTIDE SEQUENCE [LARGE SCALE GENOMIC DNA]</scope>
    <source>
        <strain evidence="2 3">P66</strain>
    </source>
</reference>
<proteinExistence type="predicted"/>
<dbReference type="Proteomes" id="UP000745663">
    <property type="component" value="Unassembled WGS sequence"/>
</dbReference>
<comment type="caution">
    <text evidence="2">The sequence shown here is derived from an EMBL/GenBank/DDBJ whole genome shotgun (WGS) entry which is preliminary data.</text>
</comment>
<feature type="compositionally biased region" description="Basic and acidic residues" evidence="1">
    <location>
        <begin position="39"/>
        <end position="54"/>
    </location>
</feature>
<evidence type="ECO:0000256" key="1">
    <source>
        <dbReference type="SAM" id="MobiDB-lite"/>
    </source>
</evidence>
<keyword evidence="3" id="KW-1185">Reference proteome</keyword>
<organism evidence="2 3">
    <name type="scientific">Pseudomonas arcuscaelestis</name>
    <dbReference type="NCBI Taxonomy" id="2710591"/>
    <lineage>
        <taxon>Bacteria</taxon>
        <taxon>Pseudomonadati</taxon>
        <taxon>Pseudomonadota</taxon>
        <taxon>Gammaproteobacteria</taxon>
        <taxon>Pseudomonadales</taxon>
        <taxon>Pseudomonadaceae</taxon>
        <taxon>Pseudomonas</taxon>
    </lineage>
</organism>
<sequence>MTALRRKAVIRGCPMKPLDCKSRCDICNKPRNKGNHTKCSAERQARAQEKGNEQ</sequence>
<evidence type="ECO:0000313" key="3">
    <source>
        <dbReference type="Proteomes" id="UP000745663"/>
    </source>
</evidence>
<name>A0ABS2C3G2_9PSED</name>
<accession>A0ABS2C3G2</accession>
<gene>
    <name evidence="2" type="ORF">H8F21_22050</name>
</gene>
<feature type="region of interest" description="Disordered" evidence="1">
    <location>
        <begin position="30"/>
        <end position="54"/>
    </location>
</feature>
<dbReference type="RefSeq" id="WP_203585389.1">
    <property type="nucleotide sequence ID" value="NZ_JACOPV010000015.1"/>
</dbReference>